<keyword evidence="3" id="KW-1185">Reference proteome</keyword>
<reference evidence="2 3" key="1">
    <citation type="journal article" date="2019" name="Sci. Rep.">
        <title>Orb-weaving spider Araneus ventricosus genome elucidates the spidroin gene catalogue.</title>
        <authorList>
            <person name="Kono N."/>
            <person name="Nakamura H."/>
            <person name="Ohtoshi R."/>
            <person name="Moran D.A.P."/>
            <person name="Shinohara A."/>
            <person name="Yoshida Y."/>
            <person name="Fujiwara M."/>
            <person name="Mori M."/>
            <person name="Tomita M."/>
            <person name="Arakawa K."/>
        </authorList>
    </citation>
    <scope>NUCLEOTIDE SEQUENCE [LARGE SCALE GENOMIC DNA]</scope>
</reference>
<evidence type="ECO:0000313" key="3">
    <source>
        <dbReference type="Proteomes" id="UP000499080"/>
    </source>
</evidence>
<sequence>MRKTRSSNTERRKIDFVSRKVVDESQMEKDQSLSGSSTTNQIGETRKRKNYQRNDHHTRDESSCAFSLPDTSDEHNEMMNNNFTQEIDDTVLQLRLGIFTAA</sequence>
<feature type="region of interest" description="Disordered" evidence="1">
    <location>
        <begin position="1"/>
        <end position="73"/>
    </location>
</feature>
<comment type="caution">
    <text evidence="2">The sequence shown here is derived from an EMBL/GenBank/DDBJ whole genome shotgun (WGS) entry which is preliminary data.</text>
</comment>
<accession>A0A4Y2H4V1</accession>
<name>A0A4Y2H4V1_ARAVE</name>
<dbReference type="Proteomes" id="UP000499080">
    <property type="component" value="Unassembled WGS sequence"/>
</dbReference>
<evidence type="ECO:0000256" key="1">
    <source>
        <dbReference type="SAM" id="MobiDB-lite"/>
    </source>
</evidence>
<dbReference type="AlphaFoldDB" id="A0A4Y2H4V1"/>
<gene>
    <name evidence="2" type="ORF">AVEN_9593_1</name>
</gene>
<feature type="compositionally biased region" description="Basic and acidic residues" evidence="1">
    <location>
        <begin position="52"/>
        <end position="62"/>
    </location>
</feature>
<protein>
    <submittedName>
        <fullName evidence="2">Uncharacterized protein</fullName>
    </submittedName>
</protein>
<evidence type="ECO:0000313" key="2">
    <source>
        <dbReference type="EMBL" id="GBM61322.1"/>
    </source>
</evidence>
<organism evidence="2 3">
    <name type="scientific">Araneus ventricosus</name>
    <name type="common">Orbweaver spider</name>
    <name type="synonym">Epeira ventricosa</name>
    <dbReference type="NCBI Taxonomy" id="182803"/>
    <lineage>
        <taxon>Eukaryota</taxon>
        <taxon>Metazoa</taxon>
        <taxon>Ecdysozoa</taxon>
        <taxon>Arthropoda</taxon>
        <taxon>Chelicerata</taxon>
        <taxon>Arachnida</taxon>
        <taxon>Araneae</taxon>
        <taxon>Araneomorphae</taxon>
        <taxon>Entelegynae</taxon>
        <taxon>Araneoidea</taxon>
        <taxon>Araneidae</taxon>
        <taxon>Araneus</taxon>
    </lineage>
</organism>
<feature type="compositionally biased region" description="Polar residues" evidence="1">
    <location>
        <begin position="32"/>
        <end position="43"/>
    </location>
</feature>
<dbReference type="EMBL" id="BGPR01001762">
    <property type="protein sequence ID" value="GBM61322.1"/>
    <property type="molecule type" value="Genomic_DNA"/>
</dbReference>
<proteinExistence type="predicted"/>
<feature type="compositionally biased region" description="Basic and acidic residues" evidence="1">
    <location>
        <begin position="8"/>
        <end position="31"/>
    </location>
</feature>